<keyword evidence="12" id="KW-1185">Reference proteome</keyword>
<dbReference type="GO" id="GO:0016705">
    <property type="term" value="F:oxidoreductase activity, acting on paired donors, with incorporation or reduction of molecular oxygen"/>
    <property type="evidence" value="ECO:0007669"/>
    <property type="project" value="InterPro"/>
</dbReference>
<dbReference type="PANTHER" id="PTHR46300">
    <property type="entry name" value="P450, PUTATIVE (EUROFUNG)-RELATED-RELATED"/>
    <property type="match status" value="1"/>
</dbReference>
<dbReference type="InterPro" id="IPR036396">
    <property type="entry name" value="Cyt_P450_sf"/>
</dbReference>
<dbReference type="Gene3D" id="1.10.630.10">
    <property type="entry name" value="Cytochrome P450"/>
    <property type="match status" value="1"/>
</dbReference>
<dbReference type="Pfam" id="PF00067">
    <property type="entry name" value="p450"/>
    <property type="match status" value="2"/>
</dbReference>
<comment type="similarity">
    <text evidence="3 10">Belongs to the cytochrome P450 family.</text>
</comment>
<name>A0A8H5FRC6_9AGAR</name>
<evidence type="ECO:0000256" key="9">
    <source>
        <dbReference type="PIRSR" id="PIRSR602401-1"/>
    </source>
</evidence>
<reference evidence="11 12" key="1">
    <citation type="journal article" date="2020" name="ISME J.">
        <title>Uncovering the hidden diversity of litter-decomposition mechanisms in mushroom-forming fungi.</title>
        <authorList>
            <person name="Floudas D."/>
            <person name="Bentzer J."/>
            <person name="Ahren D."/>
            <person name="Johansson T."/>
            <person name="Persson P."/>
            <person name="Tunlid A."/>
        </authorList>
    </citation>
    <scope>NUCLEOTIDE SEQUENCE [LARGE SCALE GENOMIC DNA]</scope>
    <source>
        <strain evidence="11 12">CBS 146.42</strain>
    </source>
</reference>
<dbReference type="InterPro" id="IPR017972">
    <property type="entry name" value="Cyt_P450_CS"/>
</dbReference>
<keyword evidence="6 10" id="KW-0560">Oxidoreductase</keyword>
<dbReference type="AlphaFoldDB" id="A0A8H5FRC6"/>
<dbReference type="InterPro" id="IPR050364">
    <property type="entry name" value="Cytochrome_P450_fung"/>
</dbReference>
<sequence length="499" mass="56093">MILSLRDSLVLAGCILVHLAYRYKRKSIYPLPPGLPGWPIIGNALEIPQQQLHKYFMELGGRIGSKIFYLKAFNQNIVVINDVKIAQDLLDKRSALYSSRMKIDYFFPFMPYGEEWRNHRRIFQQYFSPKNMEKEENRTTDFVRKGLLPNLYETPENFLEHLLNLMGGMITATTYGVPIQRMKDPLVEYQEYAFGAGEAAATPGRFLVDIIPQLKYIPEWFPGAGFKTLGKQLAEITEKVVEETYQMTLKGIEDGTNSECFVSWSLETFSGQPNAQLQALRLKQAAGAIYKAGTDTRIASSGTFIMAMLLNPDVQRKAQAEIDAVTAPTVPQCNFEGSPEVESSAPTWSPHLTSSEDVYEGLFIPKETVVFANAYAMLHDEETFPKPEHFNPERFMNDDGTLRTDILDPETVATFGFGRRVCPGAQVALSTLYLIMASVLSLFDITPEMDSDGKPIPVSPEFAGKSIISQPVPFRCRITPRKGKNVGGLLRDYLGYEVI</sequence>
<evidence type="ECO:0000313" key="11">
    <source>
        <dbReference type="EMBL" id="KAF5346780.1"/>
    </source>
</evidence>
<dbReference type="CDD" id="cd11065">
    <property type="entry name" value="CYP64-like"/>
    <property type="match status" value="1"/>
</dbReference>
<evidence type="ECO:0000256" key="5">
    <source>
        <dbReference type="ARBA" id="ARBA00022723"/>
    </source>
</evidence>
<protein>
    <recommendedName>
        <fullName evidence="13">Cytochrome P450</fullName>
    </recommendedName>
</protein>
<dbReference type="GO" id="GO:0004497">
    <property type="term" value="F:monooxygenase activity"/>
    <property type="evidence" value="ECO:0007669"/>
    <property type="project" value="UniProtKB-KW"/>
</dbReference>
<dbReference type="EMBL" id="JAACJO010000030">
    <property type="protein sequence ID" value="KAF5346780.1"/>
    <property type="molecule type" value="Genomic_DNA"/>
</dbReference>
<keyword evidence="8 10" id="KW-0503">Monooxygenase</keyword>
<feature type="binding site" description="axial binding residue" evidence="9">
    <location>
        <position position="422"/>
    </location>
    <ligand>
        <name>heme</name>
        <dbReference type="ChEBI" id="CHEBI:30413"/>
    </ligand>
    <ligandPart>
        <name>Fe</name>
        <dbReference type="ChEBI" id="CHEBI:18248"/>
    </ligandPart>
</feature>
<keyword evidence="4 9" id="KW-0349">Heme</keyword>
<comment type="caution">
    <text evidence="11">The sequence shown here is derived from an EMBL/GenBank/DDBJ whole genome shotgun (WGS) entry which is preliminary data.</text>
</comment>
<evidence type="ECO:0000256" key="7">
    <source>
        <dbReference type="ARBA" id="ARBA00023004"/>
    </source>
</evidence>
<dbReference type="GO" id="GO:0020037">
    <property type="term" value="F:heme binding"/>
    <property type="evidence" value="ECO:0007669"/>
    <property type="project" value="InterPro"/>
</dbReference>
<comment type="cofactor">
    <cofactor evidence="1 9">
        <name>heme</name>
        <dbReference type="ChEBI" id="CHEBI:30413"/>
    </cofactor>
</comment>
<keyword evidence="7 9" id="KW-0408">Iron</keyword>
<gene>
    <name evidence="11" type="ORF">D9756_010416</name>
</gene>
<evidence type="ECO:0000313" key="12">
    <source>
        <dbReference type="Proteomes" id="UP000559027"/>
    </source>
</evidence>
<evidence type="ECO:0000256" key="8">
    <source>
        <dbReference type="ARBA" id="ARBA00023033"/>
    </source>
</evidence>
<dbReference type="PROSITE" id="PS00086">
    <property type="entry name" value="CYTOCHROME_P450"/>
    <property type="match status" value="1"/>
</dbReference>
<evidence type="ECO:0008006" key="13">
    <source>
        <dbReference type="Google" id="ProtNLM"/>
    </source>
</evidence>
<evidence type="ECO:0000256" key="3">
    <source>
        <dbReference type="ARBA" id="ARBA00010617"/>
    </source>
</evidence>
<organism evidence="11 12">
    <name type="scientific">Leucocoprinus leucothites</name>
    <dbReference type="NCBI Taxonomy" id="201217"/>
    <lineage>
        <taxon>Eukaryota</taxon>
        <taxon>Fungi</taxon>
        <taxon>Dikarya</taxon>
        <taxon>Basidiomycota</taxon>
        <taxon>Agaricomycotina</taxon>
        <taxon>Agaricomycetes</taxon>
        <taxon>Agaricomycetidae</taxon>
        <taxon>Agaricales</taxon>
        <taxon>Agaricineae</taxon>
        <taxon>Agaricaceae</taxon>
        <taxon>Leucocoprinus</taxon>
    </lineage>
</organism>
<evidence type="ECO:0000256" key="6">
    <source>
        <dbReference type="ARBA" id="ARBA00023002"/>
    </source>
</evidence>
<comment type="pathway">
    <text evidence="2">Secondary metabolite biosynthesis.</text>
</comment>
<evidence type="ECO:0000256" key="2">
    <source>
        <dbReference type="ARBA" id="ARBA00005179"/>
    </source>
</evidence>
<dbReference type="OrthoDB" id="1103324at2759"/>
<dbReference type="InterPro" id="IPR002401">
    <property type="entry name" value="Cyt_P450_E_grp-I"/>
</dbReference>
<dbReference type="SUPFAM" id="SSF48264">
    <property type="entry name" value="Cytochrome P450"/>
    <property type="match status" value="1"/>
</dbReference>
<accession>A0A8H5FRC6</accession>
<evidence type="ECO:0000256" key="10">
    <source>
        <dbReference type="RuleBase" id="RU000461"/>
    </source>
</evidence>
<dbReference type="InterPro" id="IPR001128">
    <property type="entry name" value="Cyt_P450"/>
</dbReference>
<keyword evidence="5 9" id="KW-0479">Metal-binding</keyword>
<dbReference type="Proteomes" id="UP000559027">
    <property type="component" value="Unassembled WGS sequence"/>
</dbReference>
<dbReference type="GO" id="GO:0005506">
    <property type="term" value="F:iron ion binding"/>
    <property type="evidence" value="ECO:0007669"/>
    <property type="project" value="InterPro"/>
</dbReference>
<dbReference type="PANTHER" id="PTHR46300:SF7">
    <property type="entry name" value="P450, PUTATIVE (EUROFUNG)-RELATED"/>
    <property type="match status" value="1"/>
</dbReference>
<evidence type="ECO:0000256" key="4">
    <source>
        <dbReference type="ARBA" id="ARBA00022617"/>
    </source>
</evidence>
<dbReference type="PRINTS" id="PR00463">
    <property type="entry name" value="EP450I"/>
</dbReference>
<evidence type="ECO:0000256" key="1">
    <source>
        <dbReference type="ARBA" id="ARBA00001971"/>
    </source>
</evidence>
<proteinExistence type="inferred from homology"/>